<protein>
    <submittedName>
        <fullName evidence="1">Uncharacterized protein</fullName>
    </submittedName>
</protein>
<name>A0A645GFG3_9ZZZZ</name>
<comment type="caution">
    <text evidence="1">The sequence shown here is derived from an EMBL/GenBank/DDBJ whole genome shotgun (WGS) entry which is preliminary data.</text>
</comment>
<organism evidence="1">
    <name type="scientific">bioreactor metagenome</name>
    <dbReference type="NCBI Taxonomy" id="1076179"/>
    <lineage>
        <taxon>unclassified sequences</taxon>
        <taxon>metagenomes</taxon>
        <taxon>ecological metagenomes</taxon>
    </lineage>
</organism>
<reference evidence="1" key="1">
    <citation type="submission" date="2019-08" db="EMBL/GenBank/DDBJ databases">
        <authorList>
            <person name="Kucharzyk K."/>
            <person name="Murdoch R.W."/>
            <person name="Higgins S."/>
            <person name="Loffler F."/>
        </authorList>
    </citation>
    <scope>NUCLEOTIDE SEQUENCE</scope>
</reference>
<accession>A0A645GFG3</accession>
<sequence>MKHRGQQLFVAEHAAVQKAKDHRKHTAALQNSAERHFFELMQQPANDAHDEPLPQVAKHDTKQNRVGDRHKARRVDILVGGQAIHRNVHLKRAREPVILELRWGRNRCIGTRNRVRHLAAGALRQPLGDVFTLHLGHKAR</sequence>
<dbReference type="EMBL" id="VSSQ01074598">
    <property type="protein sequence ID" value="MPN25425.1"/>
    <property type="molecule type" value="Genomic_DNA"/>
</dbReference>
<proteinExistence type="predicted"/>
<gene>
    <name evidence="1" type="ORF">SDC9_172834</name>
</gene>
<evidence type="ECO:0000313" key="1">
    <source>
        <dbReference type="EMBL" id="MPN25425.1"/>
    </source>
</evidence>
<dbReference type="AlphaFoldDB" id="A0A645GFG3"/>